<name>A0A7G9QQV9_9GAMM</name>
<reference evidence="2 3" key="1">
    <citation type="submission" date="2020-08" db="EMBL/GenBank/DDBJ databases">
        <title>Genome sequence of Thermomonas brevis KACC 16975T.</title>
        <authorList>
            <person name="Hyun D.-W."/>
            <person name="Bae J.-W."/>
        </authorList>
    </citation>
    <scope>NUCLEOTIDE SEQUENCE [LARGE SCALE GENOMIC DNA]</scope>
    <source>
        <strain evidence="2 3">KACC 16975</strain>
    </source>
</reference>
<keyword evidence="1" id="KW-1133">Transmembrane helix</keyword>
<dbReference type="EMBL" id="CP060711">
    <property type="protein sequence ID" value="QNN45734.1"/>
    <property type="molecule type" value="Genomic_DNA"/>
</dbReference>
<evidence type="ECO:0000313" key="2">
    <source>
        <dbReference type="EMBL" id="QNN45734.1"/>
    </source>
</evidence>
<gene>
    <name evidence="2" type="ORF">H9L17_11065</name>
</gene>
<dbReference type="RefSeq" id="WP_187569502.1">
    <property type="nucleotide sequence ID" value="NZ_CP060711.1"/>
</dbReference>
<evidence type="ECO:0000256" key="1">
    <source>
        <dbReference type="SAM" id="Phobius"/>
    </source>
</evidence>
<accession>A0A7G9QQV9</accession>
<organism evidence="2 3">
    <name type="scientific">Thermomonas brevis</name>
    <dbReference type="NCBI Taxonomy" id="215691"/>
    <lineage>
        <taxon>Bacteria</taxon>
        <taxon>Pseudomonadati</taxon>
        <taxon>Pseudomonadota</taxon>
        <taxon>Gammaproteobacteria</taxon>
        <taxon>Lysobacterales</taxon>
        <taxon>Lysobacteraceae</taxon>
        <taxon>Thermomonas</taxon>
    </lineage>
</organism>
<protein>
    <submittedName>
        <fullName evidence="2">Uncharacterized protein</fullName>
    </submittedName>
</protein>
<proteinExistence type="predicted"/>
<keyword evidence="1" id="KW-0812">Transmembrane</keyword>
<sequence>MTSSHAPVDPAVEARRKRARRTAWLFAAIAVAVYAGFLLTGVLGR</sequence>
<feature type="transmembrane region" description="Helical" evidence="1">
    <location>
        <begin position="23"/>
        <end position="43"/>
    </location>
</feature>
<evidence type="ECO:0000313" key="3">
    <source>
        <dbReference type="Proteomes" id="UP000515977"/>
    </source>
</evidence>
<dbReference type="Proteomes" id="UP000515977">
    <property type="component" value="Chromosome"/>
</dbReference>
<dbReference type="AlphaFoldDB" id="A0A7G9QQV9"/>
<keyword evidence="3" id="KW-1185">Reference proteome</keyword>
<keyword evidence="1" id="KW-0472">Membrane</keyword>
<dbReference type="KEGG" id="tbv:H9L17_11065"/>